<feature type="region of interest" description="Disordered" evidence="1">
    <location>
        <begin position="83"/>
        <end position="155"/>
    </location>
</feature>
<gene>
    <name evidence="3" type="ORF">O3P69_010431</name>
</gene>
<dbReference type="AlphaFoldDB" id="A0AAW0TTV5"/>
<reference evidence="3 4" key="1">
    <citation type="submission" date="2023-03" db="EMBL/GenBank/DDBJ databases">
        <title>High-quality genome of Scylla paramamosain provides insights in environmental adaptation.</title>
        <authorList>
            <person name="Zhang L."/>
        </authorList>
    </citation>
    <scope>NUCLEOTIDE SEQUENCE [LARGE SCALE GENOMIC DNA]</scope>
    <source>
        <strain evidence="3">LZ_2023a</strain>
        <tissue evidence="3">Muscle</tissue>
    </source>
</reference>
<feature type="chain" id="PRO_5043889374" evidence="2">
    <location>
        <begin position="20"/>
        <end position="307"/>
    </location>
</feature>
<comment type="caution">
    <text evidence="3">The sequence shown here is derived from an EMBL/GenBank/DDBJ whole genome shotgun (WGS) entry which is preliminary data.</text>
</comment>
<evidence type="ECO:0000313" key="3">
    <source>
        <dbReference type="EMBL" id="KAK8390716.1"/>
    </source>
</evidence>
<feature type="signal peptide" evidence="2">
    <location>
        <begin position="1"/>
        <end position="19"/>
    </location>
</feature>
<sequence length="307" mass="34383">MEGRRALLIFLLFPHLAPASVTTSTSRNCSSPFGSRPLILAKEGLTEEEVDWVPDVKPLQTIKENYVSGSREFDHHFSYETHPKVRHSAPHTLAPSTTLPPPPPPPPPHEPPTSHTEAPTPDTPAHEPHTDSPITYTDTPAPHAPPHPHPFPSLHRQPFKVVLPLRQRPRKYFLAGGEDTHTHEDAPSHSGPFRKYYLDPDSKATQDIDSLSSHEKPLHPHFFPVLPPAYPQPLHPRPPPTVRQYFLQPAADEEPHVADLTTFEVYEKLRKTRTVDTQVDTEARAWVLSGIPKATSWVSSSTGRRLS</sequence>
<protein>
    <submittedName>
        <fullName evidence="3">Uncharacterized protein</fullName>
    </submittedName>
</protein>
<evidence type="ECO:0000313" key="4">
    <source>
        <dbReference type="Proteomes" id="UP001487740"/>
    </source>
</evidence>
<evidence type="ECO:0000256" key="2">
    <source>
        <dbReference type="SAM" id="SignalP"/>
    </source>
</evidence>
<evidence type="ECO:0000256" key="1">
    <source>
        <dbReference type="SAM" id="MobiDB-lite"/>
    </source>
</evidence>
<proteinExistence type="predicted"/>
<feature type="compositionally biased region" description="Pro residues" evidence="1">
    <location>
        <begin position="142"/>
        <end position="151"/>
    </location>
</feature>
<feature type="compositionally biased region" description="Pro residues" evidence="1">
    <location>
        <begin position="98"/>
        <end position="111"/>
    </location>
</feature>
<dbReference type="Proteomes" id="UP001487740">
    <property type="component" value="Unassembled WGS sequence"/>
</dbReference>
<accession>A0AAW0TTV5</accession>
<keyword evidence="4" id="KW-1185">Reference proteome</keyword>
<name>A0AAW0TTV5_SCYPA</name>
<organism evidence="3 4">
    <name type="scientific">Scylla paramamosain</name>
    <name type="common">Mud crab</name>
    <dbReference type="NCBI Taxonomy" id="85552"/>
    <lineage>
        <taxon>Eukaryota</taxon>
        <taxon>Metazoa</taxon>
        <taxon>Ecdysozoa</taxon>
        <taxon>Arthropoda</taxon>
        <taxon>Crustacea</taxon>
        <taxon>Multicrustacea</taxon>
        <taxon>Malacostraca</taxon>
        <taxon>Eumalacostraca</taxon>
        <taxon>Eucarida</taxon>
        <taxon>Decapoda</taxon>
        <taxon>Pleocyemata</taxon>
        <taxon>Brachyura</taxon>
        <taxon>Eubrachyura</taxon>
        <taxon>Portunoidea</taxon>
        <taxon>Portunidae</taxon>
        <taxon>Portuninae</taxon>
        <taxon>Scylla</taxon>
    </lineage>
</organism>
<dbReference type="EMBL" id="JARAKH010000025">
    <property type="protein sequence ID" value="KAK8390716.1"/>
    <property type="molecule type" value="Genomic_DNA"/>
</dbReference>
<keyword evidence="2" id="KW-0732">Signal</keyword>